<keyword evidence="2" id="KW-0812">Transmembrane</keyword>
<reference evidence="3 4" key="1">
    <citation type="submission" date="2016-04" db="EMBL/GenBank/DDBJ databases">
        <title>First whole genome shotgun sequence of the bacterium Enteractinococcus sp. strain UASWS1574.</title>
        <authorList>
            <person name="Crovadore J."/>
            <person name="Chablais R."/>
            <person name="Lefort F."/>
        </authorList>
    </citation>
    <scope>NUCLEOTIDE SEQUENCE [LARGE SCALE GENOMIC DNA]</scope>
    <source>
        <strain evidence="3 4">UASWS1574</strain>
    </source>
</reference>
<name>A0A1B7LYM8_9MICC</name>
<feature type="compositionally biased region" description="Low complexity" evidence="1">
    <location>
        <begin position="477"/>
        <end position="487"/>
    </location>
</feature>
<organism evidence="3 4">
    <name type="scientific">Enteractinococcus helveticum</name>
    <dbReference type="NCBI Taxonomy" id="1837282"/>
    <lineage>
        <taxon>Bacteria</taxon>
        <taxon>Bacillati</taxon>
        <taxon>Actinomycetota</taxon>
        <taxon>Actinomycetes</taxon>
        <taxon>Micrococcales</taxon>
        <taxon>Micrococcaceae</taxon>
    </lineage>
</organism>
<accession>A0A1B7LYM8</accession>
<feature type="transmembrane region" description="Helical" evidence="2">
    <location>
        <begin position="209"/>
        <end position="231"/>
    </location>
</feature>
<proteinExistence type="predicted"/>
<dbReference type="OrthoDB" id="156718at2"/>
<dbReference type="InterPro" id="IPR025498">
    <property type="entry name" value="DUF4389"/>
</dbReference>
<dbReference type="AlphaFoldDB" id="A0A1B7LYM8"/>
<keyword evidence="2" id="KW-1133">Transmembrane helix</keyword>
<dbReference type="Proteomes" id="UP000078292">
    <property type="component" value="Unassembled WGS sequence"/>
</dbReference>
<feature type="transmembrane region" description="Helical" evidence="2">
    <location>
        <begin position="434"/>
        <end position="454"/>
    </location>
</feature>
<keyword evidence="2" id="KW-0472">Membrane</keyword>
<evidence type="ECO:0000313" key="4">
    <source>
        <dbReference type="Proteomes" id="UP000078292"/>
    </source>
</evidence>
<keyword evidence="4" id="KW-1185">Reference proteome</keyword>
<evidence type="ECO:0000256" key="2">
    <source>
        <dbReference type="SAM" id="Phobius"/>
    </source>
</evidence>
<feature type="transmembrane region" description="Helical" evidence="2">
    <location>
        <begin position="281"/>
        <end position="306"/>
    </location>
</feature>
<dbReference type="STRING" id="1837282.A6F49_12375"/>
<protein>
    <recommendedName>
        <fullName evidence="5">DUF4389 domain-containing protein</fullName>
    </recommendedName>
</protein>
<dbReference type="Pfam" id="PF14333">
    <property type="entry name" value="DUF4389"/>
    <property type="match status" value="2"/>
</dbReference>
<evidence type="ECO:0008006" key="5">
    <source>
        <dbReference type="Google" id="ProtNLM"/>
    </source>
</evidence>
<feature type="region of interest" description="Disordered" evidence="1">
    <location>
        <begin position="124"/>
        <end position="146"/>
    </location>
</feature>
<feature type="region of interest" description="Disordered" evidence="1">
    <location>
        <begin position="466"/>
        <end position="487"/>
    </location>
</feature>
<comment type="caution">
    <text evidence="3">The sequence shown here is derived from an EMBL/GenBank/DDBJ whole genome shotgun (WGS) entry which is preliminary data.</text>
</comment>
<sequence length="487" mass="52514">MLVLGVFAALIGLVLSAIGVTAMTVDAAQRDGQYLIFETEEIQTTGYALVSQSITVDITEFSGPQFSQPGEVASVQVKATSSVPDQEIFIGIGPSSDVATYLQDVPYSHLGNISAPSFGYDKGSSPWSGTPGKAVTPGTSAPSDPAEQTFWTQSVSGPGTQEVAWDLESGQWSMVIMNADTSRPVWVDVQAGVRSDLAVDVIGSVGTGILLTGLLALALGIVLMLLGAAGLGRSIDTARSAGLPGNMSESTIYPARLTGRLDQPLSRWLWLVKWLLAIPHYFLLALLGFTLVFTTIASGIAILFTARYPRSWFAFSVGVLRWTWRVGFYSYSALSTDRYPPFTLASTDYPADFDVLYPERLSRGLVLVKWWLLAIPHLIIVGILTTGGMGATWVMSSDMNTWVRTSTGAPSLLGVLVLIAAVVLLFTARYRTGLFALIMGINRWAYRVSTYVLLLRDEYPPFRLDQGPAEPIYEEPASSSASDPNPD</sequence>
<feature type="transmembrane region" description="Helical" evidence="2">
    <location>
        <begin position="407"/>
        <end position="427"/>
    </location>
</feature>
<evidence type="ECO:0000256" key="1">
    <source>
        <dbReference type="SAM" id="MobiDB-lite"/>
    </source>
</evidence>
<dbReference type="EMBL" id="LXEY01000020">
    <property type="protein sequence ID" value="OAV60327.1"/>
    <property type="molecule type" value="Genomic_DNA"/>
</dbReference>
<evidence type="ECO:0000313" key="3">
    <source>
        <dbReference type="EMBL" id="OAV60327.1"/>
    </source>
</evidence>
<feature type="transmembrane region" description="Helical" evidence="2">
    <location>
        <begin position="370"/>
        <end position="395"/>
    </location>
</feature>
<gene>
    <name evidence="3" type="ORF">A6F49_12375</name>
</gene>